<dbReference type="STRING" id="379508.A5E1R1"/>
<dbReference type="HOGENOM" id="CLU_142427_2_1_1"/>
<evidence type="ECO:0000256" key="15">
    <source>
        <dbReference type="ARBA" id="ARBA00023328"/>
    </source>
</evidence>
<dbReference type="AlphaFoldDB" id="A5E1R1"/>
<comment type="similarity">
    <text evidence="4">Belongs to the DASH complex DAD1 family.</text>
</comment>
<dbReference type="eggNOG" id="ENOG502SBWQ">
    <property type="taxonomic scope" value="Eukaryota"/>
</dbReference>
<keyword evidence="7" id="KW-0963">Cytoplasm</keyword>
<protein>
    <recommendedName>
        <fullName evidence="5">DASH complex subunit DAD1</fullName>
    </recommendedName>
    <alternativeName>
        <fullName evidence="16">Outer kinetochore protein DAD1</fullName>
    </alternativeName>
</protein>
<keyword evidence="11" id="KW-0995">Kinetochore</keyword>
<keyword evidence="15" id="KW-0137">Centromere</keyword>
<dbReference type="GO" id="GO:0042729">
    <property type="term" value="C:DASH complex"/>
    <property type="evidence" value="ECO:0007669"/>
    <property type="project" value="InterPro"/>
</dbReference>
<evidence type="ECO:0000256" key="14">
    <source>
        <dbReference type="ARBA" id="ARBA00023306"/>
    </source>
</evidence>
<evidence type="ECO:0000313" key="17">
    <source>
        <dbReference type="EMBL" id="EDK45369.1"/>
    </source>
</evidence>
<evidence type="ECO:0000256" key="6">
    <source>
        <dbReference type="ARBA" id="ARBA00022454"/>
    </source>
</evidence>
<keyword evidence="12" id="KW-0206">Cytoskeleton</keyword>
<dbReference type="GO" id="GO:0051301">
    <property type="term" value="P:cell division"/>
    <property type="evidence" value="ECO:0007669"/>
    <property type="project" value="UniProtKB-KW"/>
</dbReference>
<evidence type="ECO:0000256" key="9">
    <source>
        <dbReference type="ARBA" id="ARBA00022701"/>
    </source>
</evidence>
<sequence>MSSNDYFTKQRDLLLQDITNNLTQVHKNLETLNRSMNESVQIGKEFDDVGRLWSVFYDGMNELKERQLEQNKNASQTHQEEEEDDD</sequence>
<keyword evidence="18" id="KW-1185">Reference proteome</keyword>
<reference evidence="17 18" key="1">
    <citation type="journal article" date="2009" name="Nature">
        <title>Evolution of pathogenicity and sexual reproduction in eight Candida genomes.</title>
        <authorList>
            <person name="Butler G."/>
            <person name="Rasmussen M.D."/>
            <person name="Lin M.F."/>
            <person name="Santos M.A."/>
            <person name="Sakthikumar S."/>
            <person name="Munro C.A."/>
            <person name="Rheinbay E."/>
            <person name="Grabherr M."/>
            <person name="Forche A."/>
            <person name="Reedy J.L."/>
            <person name="Agrafioti I."/>
            <person name="Arnaud M.B."/>
            <person name="Bates S."/>
            <person name="Brown A.J."/>
            <person name="Brunke S."/>
            <person name="Costanzo M.C."/>
            <person name="Fitzpatrick D.A."/>
            <person name="de Groot P.W."/>
            <person name="Harris D."/>
            <person name="Hoyer L.L."/>
            <person name="Hube B."/>
            <person name="Klis F.M."/>
            <person name="Kodira C."/>
            <person name="Lennard N."/>
            <person name="Logue M.E."/>
            <person name="Martin R."/>
            <person name="Neiman A.M."/>
            <person name="Nikolaou E."/>
            <person name="Quail M.A."/>
            <person name="Quinn J."/>
            <person name="Santos M.C."/>
            <person name="Schmitzberger F.F."/>
            <person name="Sherlock G."/>
            <person name="Shah P."/>
            <person name="Silverstein K.A."/>
            <person name="Skrzypek M.S."/>
            <person name="Soll D."/>
            <person name="Staggs R."/>
            <person name="Stansfield I."/>
            <person name="Stumpf M.P."/>
            <person name="Sudbery P.E."/>
            <person name="Srikantha T."/>
            <person name="Zeng Q."/>
            <person name="Berman J."/>
            <person name="Berriman M."/>
            <person name="Heitman J."/>
            <person name="Gow N.A."/>
            <person name="Lorenz M.C."/>
            <person name="Birren B.W."/>
            <person name="Kellis M."/>
            <person name="Cuomo C.A."/>
        </authorList>
    </citation>
    <scope>NUCLEOTIDE SEQUENCE [LARGE SCALE GENOMIC DNA]</scope>
    <source>
        <strain evidence="18">ATCC 11503 / BCRC 21390 / CBS 2605 / JCM 1781 / NBRC 1676 / NRRL YB-4239</strain>
    </source>
</reference>
<dbReference type="OrthoDB" id="5566853at2759"/>
<evidence type="ECO:0000256" key="7">
    <source>
        <dbReference type="ARBA" id="ARBA00022490"/>
    </source>
</evidence>
<dbReference type="GO" id="GO:0072686">
    <property type="term" value="C:mitotic spindle"/>
    <property type="evidence" value="ECO:0007669"/>
    <property type="project" value="InterPro"/>
</dbReference>
<evidence type="ECO:0000256" key="2">
    <source>
        <dbReference type="ARBA" id="ARBA00004186"/>
    </source>
</evidence>
<dbReference type="GO" id="GO:0044732">
    <property type="term" value="C:mitotic spindle pole body"/>
    <property type="evidence" value="ECO:0007669"/>
    <property type="project" value="TreeGrafter"/>
</dbReference>
<keyword evidence="6" id="KW-0158">Chromosome</keyword>
<dbReference type="InterPro" id="IPR013958">
    <property type="entry name" value="DASH_Dad1"/>
</dbReference>
<dbReference type="InParanoid" id="A5E1R1"/>
<dbReference type="GO" id="GO:0051010">
    <property type="term" value="F:microtubule plus-end binding"/>
    <property type="evidence" value="ECO:0007669"/>
    <property type="project" value="TreeGrafter"/>
</dbReference>
<keyword evidence="14" id="KW-0131">Cell cycle</keyword>
<dbReference type="PANTHER" id="PTHR28025">
    <property type="entry name" value="DASH COMPLEX SUBUNIT DAD1"/>
    <property type="match status" value="1"/>
</dbReference>
<accession>A5E1R1</accession>
<evidence type="ECO:0000256" key="11">
    <source>
        <dbReference type="ARBA" id="ARBA00022838"/>
    </source>
</evidence>
<organism evidence="17 18">
    <name type="scientific">Lodderomyces elongisporus (strain ATCC 11503 / CBS 2605 / JCM 1781 / NBRC 1676 / NRRL YB-4239)</name>
    <name type="common">Yeast</name>
    <name type="synonym">Saccharomyces elongisporus</name>
    <dbReference type="NCBI Taxonomy" id="379508"/>
    <lineage>
        <taxon>Eukaryota</taxon>
        <taxon>Fungi</taxon>
        <taxon>Dikarya</taxon>
        <taxon>Ascomycota</taxon>
        <taxon>Saccharomycotina</taxon>
        <taxon>Pichiomycetes</taxon>
        <taxon>Debaryomycetaceae</taxon>
        <taxon>Candida/Lodderomyces clade</taxon>
        <taxon>Lodderomyces</taxon>
    </lineage>
</organism>
<evidence type="ECO:0000256" key="4">
    <source>
        <dbReference type="ARBA" id="ARBA00010146"/>
    </source>
</evidence>
<evidence type="ECO:0000256" key="1">
    <source>
        <dbReference type="ARBA" id="ARBA00004123"/>
    </source>
</evidence>
<dbReference type="VEuPathDB" id="FungiDB:LELG_03548"/>
<keyword evidence="10" id="KW-0498">Mitosis</keyword>
<dbReference type="Pfam" id="PF08649">
    <property type="entry name" value="DASH_Dad1"/>
    <property type="match status" value="1"/>
</dbReference>
<evidence type="ECO:0000256" key="12">
    <source>
        <dbReference type="ARBA" id="ARBA00023212"/>
    </source>
</evidence>
<evidence type="ECO:0000256" key="8">
    <source>
        <dbReference type="ARBA" id="ARBA00022618"/>
    </source>
</evidence>
<proteinExistence type="inferred from homology"/>
<evidence type="ECO:0000256" key="5">
    <source>
        <dbReference type="ARBA" id="ARBA00020261"/>
    </source>
</evidence>
<comment type="subcellular location">
    <subcellularLocation>
        <location evidence="3">Chromosome</location>
        <location evidence="3">Centromere</location>
        <location evidence="3">Kinetochore</location>
    </subcellularLocation>
    <subcellularLocation>
        <location evidence="2">Cytoplasm</location>
        <location evidence="2">Cytoskeleton</location>
        <location evidence="2">Spindle</location>
    </subcellularLocation>
    <subcellularLocation>
        <location evidence="1">Nucleus</location>
    </subcellularLocation>
</comment>
<dbReference type="GO" id="GO:0005876">
    <property type="term" value="C:spindle microtubule"/>
    <property type="evidence" value="ECO:0007669"/>
    <property type="project" value="TreeGrafter"/>
</dbReference>
<gene>
    <name evidence="17" type="ORF">LELG_03548</name>
</gene>
<evidence type="ECO:0000313" key="18">
    <source>
        <dbReference type="Proteomes" id="UP000001996"/>
    </source>
</evidence>
<dbReference type="FunCoup" id="A5E1R1">
    <property type="interactions" value="12"/>
</dbReference>
<dbReference type="Proteomes" id="UP000001996">
    <property type="component" value="Unassembled WGS sequence"/>
</dbReference>
<dbReference type="PANTHER" id="PTHR28025:SF1">
    <property type="entry name" value="DASH COMPLEX SUBUNIT DAD1"/>
    <property type="match status" value="1"/>
</dbReference>
<keyword evidence="8" id="KW-0132">Cell division</keyword>
<evidence type="ECO:0000256" key="3">
    <source>
        <dbReference type="ARBA" id="ARBA00004629"/>
    </source>
</evidence>
<keyword evidence="9" id="KW-0493">Microtubule</keyword>
<keyword evidence="13" id="KW-0539">Nucleus</keyword>
<evidence type="ECO:0000256" key="10">
    <source>
        <dbReference type="ARBA" id="ARBA00022776"/>
    </source>
</evidence>
<dbReference type="EMBL" id="CH981527">
    <property type="protein sequence ID" value="EDK45369.1"/>
    <property type="molecule type" value="Genomic_DNA"/>
</dbReference>
<name>A5E1R1_LODEL</name>
<dbReference type="OMA" id="ENVSELW"/>
<evidence type="ECO:0000256" key="13">
    <source>
        <dbReference type="ARBA" id="ARBA00023242"/>
    </source>
</evidence>
<evidence type="ECO:0000256" key="16">
    <source>
        <dbReference type="ARBA" id="ARBA00030566"/>
    </source>
</evidence>